<accession>A0A2G6E736</accession>
<evidence type="ECO:0000313" key="2">
    <source>
        <dbReference type="Proteomes" id="UP000229740"/>
    </source>
</evidence>
<comment type="caution">
    <text evidence="1">The sequence shown here is derived from an EMBL/GenBank/DDBJ whole genome shotgun (WGS) entry which is preliminary data.</text>
</comment>
<dbReference type="Proteomes" id="UP000229740">
    <property type="component" value="Unassembled WGS sequence"/>
</dbReference>
<dbReference type="PANTHER" id="PTHR34071">
    <property type="entry name" value="5-NITROIMIDAZOLE ANTIBIOTICS RESISTANCE PROTEIN, NIMA-FAMILY-RELATED PROTEIN-RELATED"/>
    <property type="match status" value="1"/>
</dbReference>
<organism evidence="1 2">
    <name type="scientific">candidate division KSB3 bacterium</name>
    <dbReference type="NCBI Taxonomy" id="2044937"/>
    <lineage>
        <taxon>Bacteria</taxon>
        <taxon>candidate division KSB3</taxon>
    </lineage>
</organism>
<sequence length="79" mass="9076">MRRKDKEICDIQQIEAIITASTVCRLGLCLHGRPYVVPLNFGYNDRTIYLHSAQKGKKLDILRQNPRVCVEFDLGDKTV</sequence>
<reference evidence="1 2" key="1">
    <citation type="submission" date="2017-10" db="EMBL/GenBank/DDBJ databases">
        <title>Novel microbial diversity and functional potential in the marine mammal oral microbiome.</title>
        <authorList>
            <person name="Dudek N.K."/>
            <person name="Sun C.L."/>
            <person name="Burstein D."/>
            <person name="Kantor R.S."/>
            <person name="Aliaga Goltsman D.S."/>
            <person name="Bik E.M."/>
            <person name="Thomas B.C."/>
            <person name="Banfield J.F."/>
            <person name="Relman D.A."/>
        </authorList>
    </citation>
    <scope>NUCLEOTIDE SEQUENCE [LARGE SCALE GENOMIC DNA]</scope>
    <source>
        <strain evidence="1">DOLZORAL124_49_17</strain>
    </source>
</reference>
<evidence type="ECO:0000313" key="1">
    <source>
        <dbReference type="EMBL" id="PID57865.1"/>
    </source>
</evidence>
<name>A0A2G6E736_9BACT</name>
<dbReference type="InterPro" id="IPR024747">
    <property type="entry name" value="Pyridox_Oxase-rel"/>
</dbReference>
<dbReference type="EMBL" id="PDPS01000025">
    <property type="protein sequence ID" value="PID57865.1"/>
    <property type="molecule type" value="Genomic_DNA"/>
</dbReference>
<proteinExistence type="predicted"/>
<dbReference type="AlphaFoldDB" id="A0A2G6E736"/>
<protein>
    <recommendedName>
        <fullName evidence="3">MFS transporter</fullName>
    </recommendedName>
</protein>
<dbReference type="Gene3D" id="2.30.110.10">
    <property type="entry name" value="Electron Transport, Fmn-binding Protein, Chain A"/>
    <property type="match status" value="1"/>
</dbReference>
<dbReference type="SUPFAM" id="SSF50475">
    <property type="entry name" value="FMN-binding split barrel"/>
    <property type="match status" value="1"/>
</dbReference>
<evidence type="ECO:0008006" key="3">
    <source>
        <dbReference type="Google" id="ProtNLM"/>
    </source>
</evidence>
<dbReference type="Pfam" id="PF12900">
    <property type="entry name" value="Pyridox_ox_2"/>
    <property type="match status" value="1"/>
</dbReference>
<gene>
    <name evidence="1" type="ORF">CSB45_06515</name>
</gene>
<dbReference type="PANTHER" id="PTHR34071:SF2">
    <property type="entry name" value="FLAVIN-NUCLEOTIDE-BINDING PROTEIN"/>
    <property type="match status" value="1"/>
</dbReference>
<dbReference type="InterPro" id="IPR012349">
    <property type="entry name" value="Split_barrel_FMN-bd"/>
</dbReference>